<evidence type="ECO:0000256" key="1">
    <source>
        <dbReference type="SAM" id="Phobius"/>
    </source>
</evidence>
<reference evidence="2" key="1">
    <citation type="submission" date="2023-05" db="EMBL/GenBank/DDBJ databases">
        <title>Nepenthes gracilis genome sequencing.</title>
        <authorList>
            <person name="Fukushima K."/>
        </authorList>
    </citation>
    <scope>NUCLEOTIDE SEQUENCE</scope>
    <source>
        <strain evidence="2">SING2019-196</strain>
    </source>
</reference>
<evidence type="ECO:0000313" key="3">
    <source>
        <dbReference type="Proteomes" id="UP001279734"/>
    </source>
</evidence>
<protein>
    <submittedName>
        <fullName evidence="2">Uncharacterized protein</fullName>
    </submittedName>
</protein>
<keyword evidence="1" id="KW-0812">Transmembrane</keyword>
<keyword evidence="1" id="KW-0472">Membrane</keyword>
<proteinExistence type="predicted"/>
<name>A0AAD3Y409_NEPGR</name>
<keyword evidence="1" id="KW-1133">Transmembrane helix</keyword>
<evidence type="ECO:0000313" key="2">
    <source>
        <dbReference type="EMBL" id="GMH26504.1"/>
    </source>
</evidence>
<organism evidence="2 3">
    <name type="scientific">Nepenthes gracilis</name>
    <name type="common">Slender pitcher plant</name>
    <dbReference type="NCBI Taxonomy" id="150966"/>
    <lineage>
        <taxon>Eukaryota</taxon>
        <taxon>Viridiplantae</taxon>
        <taxon>Streptophyta</taxon>
        <taxon>Embryophyta</taxon>
        <taxon>Tracheophyta</taxon>
        <taxon>Spermatophyta</taxon>
        <taxon>Magnoliopsida</taxon>
        <taxon>eudicotyledons</taxon>
        <taxon>Gunneridae</taxon>
        <taxon>Pentapetalae</taxon>
        <taxon>Caryophyllales</taxon>
        <taxon>Nepenthaceae</taxon>
        <taxon>Nepenthes</taxon>
    </lineage>
</organism>
<comment type="caution">
    <text evidence="2">The sequence shown here is derived from an EMBL/GenBank/DDBJ whole genome shotgun (WGS) entry which is preliminary data.</text>
</comment>
<feature type="transmembrane region" description="Helical" evidence="1">
    <location>
        <begin position="85"/>
        <end position="104"/>
    </location>
</feature>
<dbReference type="AlphaFoldDB" id="A0AAD3Y409"/>
<gene>
    <name evidence="2" type="ORF">Nepgr_028347</name>
</gene>
<dbReference type="EMBL" id="BSYO01000031">
    <property type="protein sequence ID" value="GMH26504.1"/>
    <property type="molecule type" value="Genomic_DNA"/>
</dbReference>
<sequence length="105" mass="10873">MFHSGNWDIGNTFLAMIFIWLVDDPPAAGLLCFVSAVDADYGLEACGDRKEAADADAILVRAVTASGVGGSTACEVAKLLAPGNFILNVVVVGITISVGCNVYVH</sequence>
<dbReference type="Proteomes" id="UP001279734">
    <property type="component" value="Unassembled WGS sequence"/>
</dbReference>
<keyword evidence="3" id="KW-1185">Reference proteome</keyword>
<accession>A0AAD3Y409</accession>